<organism evidence="2 3">
    <name type="scientific">Datura stramonium</name>
    <name type="common">Jimsonweed</name>
    <name type="synonym">Common thornapple</name>
    <dbReference type="NCBI Taxonomy" id="4076"/>
    <lineage>
        <taxon>Eukaryota</taxon>
        <taxon>Viridiplantae</taxon>
        <taxon>Streptophyta</taxon>
        <taxon>Embryophyta</taxon>
        <taxon>Tracheophyta</taxon>
        <taxon>Spermatophyta</taxon>
        <taxon>Magnoliopsida</taxon>
        <taxon>eudicotyledons</taxon>
        <taxon>Gunneridae</taxon>
        <taxon>Pentapetalae</taxon>
        <taxon>asterids</taxon>
        <taxon>lamiids</taxon>
        <taxon>Solanales</taxon>
        <taxon>Solanaceae</taxon>
        <taxon>Solanoideae</taxon>
        <taxon>Datureae</taxon>
        <taxon>Datura</taxon>
    </lineage>
</organism>
<gene>
    <name evidence="2" type="ORF">HAX54_040743</name>
</gene>
<dbReference type="Proteomes" id="UP000823775">
    <property type="component" value="Unassembled WGS sequence"/>
</dbReference>
<evidence type="ECO:0000256" key="1">
    <source>
        <dbReference type="SAM" id="MobiDB-lite"/>
    </source>
</evidence>
<name>A0ABS8VS59_DATST</name>
<accession>A0ABS8VS59</accession>
<dbReference type="EMBL" id="JACEIK010005796">
    <property type="protein sequence ID" value="MCE0482228.1"/>
    <property type="molecule type" value="Genomic_DNA"/>
</dbReference>
<feature type="compositionally biased region" description="Basic residues" evidence="1">
    <location>
        <begin position="111"/>
        <end position="121"/>
    </location>
</feature>
<keyword evidence="3" id="KW-1185">Reference proteome</keyword>
<sequence>MDGKAGDIANVGNGRLIAPADNAQDEAGLGDIENSPNKVLHEIITHQIGENMQENGVDGRDRENAEDKEEGENLLVMDWLVKNVALSPKSNAKGIKGKSRLNENSIPTKIVPKRGAKSTSR</sequence>
<comment type="caution">
    <text evidence="2">The sequence shown here is derived from an EMBL/GenBank/DDBJ whole genome shotgun (WGS) entry which is preliminary data.</text>
</comment>
<feature type="region of interest" description="Disordered" evidence="1">
    <location>
        <begin position="90"/>
        <end position="121"/>
    </location>
</feature>
<protein>
    <submittedName>
        <fullName evidence="2">Uncharacterized protein</fullName>
    </submittedName>
</protein>
<proteinExistence type="predicted"/>
<evidence type="ECO:0000313" key="2">
    <source>
        <dbReference type="EMBL" id="MCE0482228.1"/>
    </source>
</evidence>
<reference evidence="2 3" key="1">
    <citation type="journal article" date="2021" name="BMC Genomics">
        <title>Datura genome reveals duplications of psychoactive alkaloid biosynthetic genes and high mutation rate following tissue culture.</title>
        <authorList>
            <person name="Rajewski A."/>
            <person name="Carter-House D."/>
            <person name="Stajich J."/>
            <person name="Litt A."/>
        </authorList>
    </citation>
    <scope>NUCLEOTIDE SEQUENCE [LARGE SCALE GENOMIC DNA]</scope>
    <source>
        <strain evidence="2">AR-01</strain>
    </source>
</reference>
<feature type="region of interest" description="Disordered" evidence="1">
    <location>
        <begin position="51"/>
        <end position="70"/>
    </location>
</feature>
<evidence type="ECO:0000313" key="3">
    <source>
        <dbReference type="Proteomes" id="UP000823775"/>
    </source>
</evidence>